<organism evidence="15 16">
    <name type="scientific">Caenorhabditis elegans</name>
    <dbReference type="NCBI Taxonomy" id="6239"/>
    <lineage>
        <taxon>Eukaryota</taxon>
        <taxon>Metazoa</taxon>
        <taxon>Ecdysozoa</taxon>
        <taxon>Nematoda</taxon>
        <taxon>Chromadorea</taxon>
        <taxon>Rhabditida</taxon>
        <taxon>Rhabditina</taxon>
        <taxon>Rhabditomorpha</taxon>
        <taxon>Rhabditoidea</taxon>
        <taxon>Rhabditidae</taxon>
        <taxon>Peloderinae</taxon>
        <taxon>Caenorhabditis</taxon>
    </lineage>
</organism>
<dbReference type="KEGG" id="cel:CELE_C47F8.3"/>
<evidence type="ECO:0000256" key="2">
    <source>
        <dbReference type="ARBA" id="ARBA00004922"/>
    </source>
</evidence>
<comment type="pathway">
    <text evidence="2">Protein modification; protein glycosylation.</text>
</comment>
<evidence type="ECO:0000256" key="10">
    <source>
        <dbReference type="ARBA" id="ARBA00023136"/>
    </source>
</evidence>
<dbReference type="AlphaFoldDB" id="G5ECA6"/>
<evidence type="ECO:0000313" key="17">
    <source>
        <dbReference type="WormBase" id="C47F8.3"/>
    </source>
</evidence>
<dbReference type="Pfam" id="PF01762">
    <property type="entry name" value="Galactosyl_T"/>
    <property type="match status" value="1"/>
</dbReference>
<keyword evidence="8" id="KW-1133">Transmembrane helix</keyword>
<evidence type="ECO:0000256" key="6">
    <source>
        <dbReference type="ARBA" id="ARBA00022692"/>
    </source>
</evidence>
<evidence type="ECO:0000256" key="13">
    <source>
        <dbReference type="ARBA" id="ARBA00084120"/>
    </source>
</evidence>
<dbReference type="GO" id="GO:0006493">
    <property type="term" value="P:protein O-linked glycosylation"/>
    <property type="evidence" value="ECO:0000318"/>
    <property type="project" value="GO_Central"/>
</dbReference>
<dbReference type="Gene3D" id="3.90.550.50">
    <property type="match status" value="1"/>
</dbReference>
<dbReference type="WormBase" id="C47F8.3">
    <property type="protein sequence ID" value="CE17572"/>
    <property type="gene ID" value="WBGene00008159"/>
</dbReference>
<evidence type="ECO:0000256" key="4">
    <source>
        <dbReference type="ARBA" id="ARBA00022676"/>
    </source>
</evidence>
<evidence type="ECO:0000256" key="7">
    <source>
        <dbReference type="ARBA" id="ARBA00022968"/>
    </source>
</evidence>
<dbReference type="PhylomeDB" id="G5ECA6"/>
<dbReference type="CAZy" id="GT31">
    <property type="family name" value="Glycosyltransferase Family 31"/>
</dbReference>
<dbReference type="FunCoup" id="G5ECA6">
    <property type="interactions" value="30"/>
</dbReference>
<dbReference type="RefSeq" id="NP_493113.1">
    <property type="nucleotide sequence ID" value="NM_060712.1"/>
</dbReference>
<dbReference type="PIR" id="T20031">
    <property type="entry name" value="T20031"/>
</dbReference>
<dbReference type="EMBL" id="BX284601">
    <property type="protein sequence ID" value="CAA15841.1"/>
    <property type="molecule type" value="Genomic_DNA"/>
</dbReference>
<dbReference type="SMR" id="G5ECA6"/>
<dbReference type="GeneID" id="183559"/>
<protein>
    <recommendedName>
        <fullName evidence="14">Hexosyltransferase</fullName>
        <ecNumber evidence="14">2.4.1.-</ecNumber>
    </recommendedName>
</protein>
<sequence>MIRFCRRVQFWKNSVICLIVVFLFWKLQPNPKSSFVLEEHCVQSGWNISTLSPRNIDFGSSFIVSFANIHKSQKWIYLPKMKNVTWKHDILMLVVSKTKNFARRNVLRSTWMNKENSEMMKSGRMHALFFVGLVPGDQNLKKLVLEEAEIHGDMVVVDLEDTYDNLPFKTLALLLYGTSKASQFKIIGKIDDDVMFFPDQLLPMLDRNFVNSNTLSIYGHLSTAEELVLRNKTEPWYVPETAYNCTVYPVYVMGPIYLVTKDAASLILDNANHQQFMTVEDALITGIIAQKLGIRRYSLPNVFRHRNDITEGQDVLAWHVQTKNDSEYKSIFTKKLSEGTSFWHF</sequence>
<comment type="similarity">
    <text evidence="3 14">Belongs to the glycosyltransferase 31 family.</text>
</comment>
<gene>
    <name evidence="15 17" type="ORF">C47F8.3</name>
    <name evidence="15" type="ORF">CELE_C47F8.3</name>
</gene>
<dbReference type="PaxDb" id="6239-C47F8.3"/>
<evidence type="ECO:0000256" key="3">
    <source>
        <dbReference type="ARBA" id="ARBA00008661"/>
    </source>
</evidence>
<evidence type="ECO:0000256" key="14">
    <source>
        <dbReference type="RuleBase" id="RU363063"/>
    </source>
</evidence>
<dbReference type="Bgee" id="WBGene00008159">
    <property type="expression patterns" value="Expressed in multicellular organism and 1 other cell type or tissue"/>
</dbReference>
<keyword evidence="11" id="KW-0325">Glycoprotein</keyword>
<reference evidence="15 16" key="1">
    <citation type="journal article" date="1998" name="Science">
        <title>Genome sequence of the nematode C. elegans: a platform for investigating biology.</title>
        <authorList>
            <consortium name="The C. elegans sequencing consortium"/>
            <person name="Sulson J.E."/>
            <person name="Waterston R."/>
        </authorList>
    </citation>
    <scope>NUCLEOTIDE SEQUENCE [LARGE SCALE GENOMIC DNA]</scope>
    <source>
        <strain evidence="15 16">Bristol N2</strain>
    </source>
</reference>
<dbReference type="eggNOG" id="KOG2287">
    <property type="taxonomic scope" value="Eukaryota"/>
</dbReference>
<dbReference type="InterPro" id="IPR002659">
    <property type="entry name" value="Glyco_trans_31"/>
</dbReference>
<keyword evidence="7" id="KW-0735">Signal-anchor</keyword>
<dbReference type="FunFam" id="3.90.550.50:FF:000047">
    <property type="entry name" value="Hexosyltransferase"/>
    <property type="match status" value="1"/>
</dbReference>
<dbReference type="GO" id="GO:0016758">
    <property type="term" value="F:hexosyltransferase activity"/>
    <property type="evidence" value="ECO:0007669"/>
    <property type="project" value="InterPro"/>
</dbReference>
<evidence type="ECO:0000313" key="15">
    <source>
        <dbReference type="EMBL" id="CAA15841.1"/>
    </source>
</evidence>
<dbReference type="Proteomes" id="UP000001940">
    <property type="component" value="Chromosome I"/>
</dbReference>
<name>G5ECA6_CAEEL</name>
<evidence type="ECO:0000256" key="8">
    <source>
        <dbReference type="ARBA" id="ARBA00022989"/>
    </source>
</evidence>
<evidence type="ECO:0000313" key="16">
    <source>
        <dbReference type="Proteomes" id="UP000001940"/>
    </source>
</evidence>
<dbReference type="PANTHER" id="PTHR11214">
    <property type="entry name" value="BETA-1,3-N-ACETYLGLUCOSAMINYLTRANSFERASE"/>
    <property type="match status" value="1"/>
</dbReference>
<proteinExistence type="inferred from homology"/>
<dbReference type="EC" id="2.4.1.-" evidence="14"/>
<dbReference type="GO" id="GO:0016757">
    <property type="term" value="F:glycosyltransferase activity"/>
    <property type="evidence" value="ECO:0000318"/>
    <property type="project" value="GO_Central"/>
</dbReference>
<comment type="function">
    <text evidence="12">Transfers N-acetylgalactosamine onto carbohydrate substrates. Involved in susceptibility to pore-forming crystal toxins in conjunction with bre-1, bre-3, bre-4, and bre-5. Involved in resistance to the nematotoxic C.cinerea galectin Cgl2.</text>
</comment>
<dbReference type="GO" id="GO:0000139">
    <property type="term" value="C:Golgi membrane"/>
    <property type="evidence" value="ECO:0000318"/>
    <property type="project" value="GO_Central"/>
</dbReference>
<dbReference type="OMA" id="EQEANTH"/>
<dbReference type="InParanoid" id="G5ECA6"/>
<keyword evidence="13" id="KW-0978">Insecticide resistance</keyword>
<evidence type="ECO:0000256" key="12">
    <source>
        <dbReference type="ARBA" id="ARBA00057347"/>
    </source>
</evidence>
<accession>G5ECA6</accession>
<evidence type="ECO:0000256" key="1">
    <source>
        <dbReference type="ARBA" id="ARBA00004323"/>
    </source>
</evidence>
<keyword evidence="6" id="KW-0812">Transmembrane</keyword>
<keyword evidence="4 14" id="KW-0328">Glycosyltransferase</keyword>
<comment type="subcellular location">
    <subcellularLocation>
        <location evidence="1 14">Golgi apparatus membrane</location>
        <topology evidence="1 14">Single-pass type II membrane protein</topology>
    </subcellularLocation>
</comment>
<keyword evidence="9 14" id="KW-0333">Golgi apparatus</keyword>
<keyword evidence="16" id="KW-1185">Reference proteome</keyword>
<keyword evidence="5" id="KW-0808">Transferase</keyword>
<evidence type="ECO:0000256" key="5">
    <source>
        <dbReference type="ARBA" id="ARBA00022679"/>
    </source>
</evidence>
<dbReference type="AGR" id="WB:WBGene00008159"/>
<evidence type="ECO:0000256" key="9">
    <source>
        <dbReference type="ARBA" id="ARBA00023034"/>
    </source>
</evidence>
<dbReference type="OrthoDB" id="6355886at2759"/>
<dbReference type="HOGENOM" id="CLU_045590_0_0_1"/>
<evidence type="ECO:0000256" key="11">
    <source>
        <dbReference type="ARBA" id="ARBA00023180"/>
    </source>
</evidence>
<dbReference type="PANTHER" id="PTHR11214:SF391">
    <property type="entry name" value="BETA-1,3-GALACTOSYLTRANSFERASE BRE-2-RELATED"/>
    <property type="match status" value="1"/>
</dbReference>
<keyword evidence="10" id="KW-0472">Membrane</keyword>
<dbReference type="CTD" id="183559"/>